<keyword evidence="1" id="KW-0812">Transmembrane</keyword>
<proteinExistence type="predicted"/>
<evidence type="ECO:0000313" key="2">
    <source>
        <dbReference type="EMBL" id="VFK08348.1"/>
    </source>
</evidence>
<organism evidence="3">
    <name type="scientific">Candidatus Kentrum sp. LPFa</name>
    <dbReference type="NCBI Taxonomy" id="2126335"/>
    <lineage>
        <taxon>Bacteria</taxon>
        <taxon>Pseudomonadati</taxon>
        <taxon>Pseudomonadota</taxon>
        <taxon>Gammaproteobacteria</taxon>
        <taxon>Candidatus Kentrum</taxon>
    </lineage>
</organism>
<feature type="transmembrane region" description="Helical" evidence="1">
    <location>
        <begin position="43"/>
        <end position="61"/>
    </location>
</feature>
<dbReference type="Pfam" id="PF09838">
    <property type="entry name" value="DUF2065"/>
    <property type="match status" value="1"/>
</dbReference>
<keyword evidence="1" id="KW-0472">Membrane</keyword>
<feature type="transmembrane region" description="Helical" evidence="1">
    <location>
        <begin position="6"/>
        <end position="23"/>
    </location>
</feature>
<sequence>MWWHDFLAAISLVLVIEGIIPFLSPENTRKTLEMMLGMSNGALRLTGLTSMVLGAILLSILN</sequence>
<name>A0A450X6S4_9GAMM</name>
<protein>
    <recommendedName>
        <fullName evidence="4">DUF2065 domain-containing protein</fullName>
    </recommendedName>
</protein>
<dbReference type="InterPro" id="IPR019201">
    <property type="entry name" value="DUF2065"/>
</dbReference>
<dbReference type="EMBL" id="CAADFP010000018">
    <property type="protein sequence ID" value="VFK25007.1"/>
    <property type="molecule type" value="Genomic_DNA"/>
</dbReference>
<keyword evidence="1" id="KW-1133">Transmembrane helix</keyword>
<dbReference type="AlphaFoldDB" id="A0A450X6S4"/>
<evidence type="ECO:0008006" key="4">
    <source>
        <dbReference type="Google" id="ProtNLM"/>
    </source>
</evidence>
<dbReference type="EMBL" id="CAADFM010000016">
    <property type="protein sequence ID" value="VFK08348.1"/>
    <property type="molecule type" value="Genomic_DNA"/>
</dbReference>
<evidence type="ECO:0000256" key="1">
    <source>
        <dbReference type="SAM" id="Phobius"/>
    </source>
</evidence>
<dbReference type="PANTHER" id="PTHR38602:SF1">
    <property type="entry name" value="INNER MEMBRANE PROTEIN"/>
    <property type="match status" value="1"/>
</dbReference>
<reference evidence="3" key="1">
    <citation type="submission" date="2019-02" db="EMBL/GenBank/DDBJ databases">
        <authorList>
            <person name="Gruber-Vodicka R. H."/>
            <person name="Seah K. B. B."/>
        </authorList>
    </citation>
    <scope>NUCLEOTIDE SEQUENCE</scope>
    <source>
        <strain evidence="2">BECK_S312</strain>
        <strain evidence="3">BECK_S426</strain>
    </source>
</reference>
<gene>
    <name evidence="2" type="ORF">BECKLPF1236A_GA0070988_1001620</name>
    <name evidence="3" type="ORF">BECKLPF1236C_GA0070990_1001818</name>
</gene>
<evidence type="ECO:0000313" key="3">
    <source>
        <dbReference type="EMBL" id="VFK25007.1"/>
    </source>
</evidence>
<dbReference type="PANTHER" id="PTHR38602">
    <property type="entry name" value="INNER MEMBRANE PROTEIN-RELATED"/>
    <property type="match status" value="1"/>
</dbReference>
<accession>A0A450X6S4</accession>